<dbReference type="Pfam" id="PF00990">
    <property type="entry name" value="GGDEF"/>
    <property type="match status" value="1"/>
</dbReference>
<keyword evidence="3" id="KW-0472">Membrane</keyword>
<keyword evidence="6" id="KW-1185">Reference proteome</keyword>
<dbReference type="Proteomes" id="UP001190825">
    <property type="component" value="Unassembled WGS sequence"/>
</dbReference>
<evidence type="ECO:0000256" key="3">
    <source>
        <dbReference type="SAM" id="Phobius"/>
    </source>
</evidence>
<dbReference type="Gene3D" id="3.30.70.270">
    <property type="match status" value="1"/>
</dbReference>
<dbReference type="SMART" id="SM00267">
    <property type="entry name" value="GGDEF"/>
    <property type="match status" value="1"/>
</dbReference>
<dbReference type="InterPro" id="IPR050469">
    <property type="entry name" value="Diguanylate_Cyclase"/>
</dbReference>
<feature type="domain" description="GGDEF" evidence="4">
    <location>
        <begin position="96"/>
        <end position="232"/>
    </location>
</feature>
<protein>
    <recommendedName>
        <fullName evidence="1">diguanylate cyclase</fullName>
        <ecNumber evidence="1">2.7.7.65</ecNumber>
    </recommendedName>
</protein>
<evidence type="ECO:0000313" key="5">
    <source>
        <dbReference type="EMBL" id="PLT98023.1"/>
    </source>
</evidence>
<evidence type="ECO:0000256" key="1">
    <source>
        <dbReference type="ARBA" id="ARBA00012528"/>
    </source>
</evidence>
<name>A0ABX4TG53_9HYPH</name>
<organism evidence="5 6">
    <name type="scientific">Sinorhizobium medicae</name>
    <dbReference type="NCBI Taxonomy" id="110321"/>
    <lineage>
        <taxon>Bacteria</taxon>
        <taxon>Pseudomonadati</taxon>
        <taxon>Pseudomonadota</taxon>
        <taxon>Alphaproteobacteria</taxon>
        <taxon>Hyphomicrobiales</taxon>
        <taxon>Rhizobiaceae</taxon>
        <taxon>Sinorhizobium/Ensifer group</taxon>
        <taxon>Sinorhizobium</taxon>
    </lineage>
</organism>
<dbReference type="PANTHER" id="PTHR45138:SF9">
    <property type="entry name" value="DIGUANYLATE CYCLASE DGCM-RELATED"/>
    <property type="match status" value="1"/>
</dbReference>
<feature type="transmembrane region" description="Helical" evidence="3">
    <location>
        <begin position="31"/>
        <end position="50"/>
    </location>
</feature>
<keyword evidence="3" id="KW-0812">Transmembrane</keyword>
<sequence>MTAGFSGLCGLAGWFCSSVWAVGSDLDLHTGRFVFAVTFVLSPFLIFPLVRKTHLLVRAHRELEILANTDALTGVANRRHFYEASEALVQGGPEGSEVAAVMLDIDEFKALNDTHGHAAGDAVLKIVASRLRERLDTDVDDVSAFGRVGGEEFAIILTGKSALDATRIAQGLVEAVRTLPIDRYGRTLAVTVSAGTAIQRLPCVLDALISEADAALYAAKSAGRDRVLAADNKISAEVAAGRAVA</sequence>
<dbReference type="PANTHER" id="PTHR45138">
    <property type="entry name" value="REGULATORY COMPONENTS OF SENSORY TRANSDUCTION SYSTEM"/>
    <property type="match status" value="1"/>
</dbReference>
<evidence type="ECO:0000313" key="6">
    <source>
        <dbReference type="Proteomes" id="UP001190825"/>
    </source>
</evidence>
<dbReference type="EMBL" id="NBUC01000124">
    <property type="protein sequence ID" value="PLT98023.1"/>
    <property type="molecule type" value="Genomic_DNA"/>
</dbReference>
<dbReference type="PROSITE" id="PS50887">
    <property type="entry name" value="GGDEF"/>
    <property type="match status" value="1"/>
</dbReference>
<dbReference type="InterPro" id="IPR000160">
    <property type="entry name" value="GGDEF_dom"/>
</dbReference>
<evidence type="ECO:0000259" key="4">
    <source>
        <dbReference type="PROSITE" id="PS50887"/>
    </source>
</evidence>
<accession>A0ABX4TG53</accession>
<reference evidence="5 6" key="1">
    <citation type="journal article" date="2018" name="FEMS Microbiol. Ecol.">
        <title>Co-invading symbiotic mutualists of Medicago polymorpha retain high ancestral diversity and contain diverse accessory genomes.</title>
        <authorList>
            <person name="Porter S.S."/>
            <person name="Faber-Hammond J.J."/>
            <person name="Friesen M.L."/>
        </authorList>
    </citation>
    <scope>NUCLEOTIDE SEQUENCE [LARGE SCALE GENOMIC DNA]</scope>
    <source>
        <strain evidence="5 6">Str16</strain>
    </source>
</reference>
<dbReference type="CDD" id="cd01949">
    <property type="entry name" value="GGDEF"/>
    <property type="match status" value="1"/>
</dbReference>
<dbReference type="NCBIfam" id="TIGR00254">
    <property type="entry name" value="GGDEF"/>
    <property type="match status" value="1"/>
</dbReference>
<comment type="catalytic activity">
    <reaction evidence="2">
        <text>2 GTP = 3',3'-c-di-GMP + 2 diphosphate</text>
        <dbReference type="Rhea" id="RHEA:24898"/>
        <dbReference type="ChEBI" id="CHEBI:33019"/>
        <dbReference type="ChEBI" id="CHEBI:37565"/>
        <dbReference type="ChEBI" id="CHEBI:58805"/>
        <dbReference type="EC" id="2.7.7.65"/>
    </reaction>
</comment>
<gene>
    <name evidence="5" type="ORF">BMJ33_24715</name>
</gene>
<proteinExistence type="predicted"/>
<dbReference type="SUPFAM" id="SSF55073">
    <property type="entry name" value="Nucleotide cyclase"/>
    <property type="match status" value="1"/>
</dbReference>
<comment type="caution">
    <text evidence="5">The sequence shown here is derived from an EMBL/GenBank/DDBJ whole genome shotgun (WGS) entry which is preliminary data.</text>
</comment>
<evidence type="ECO:0000256" key="2">
    <source>
        <dbReference type="ARBA" id="ARBA00034247"/>
    </source>
</evidence>
<dbReference type="EC" id="2.7.7.65" evidence="1"/>
<keyword evidence="3" id="KW-1133">Transmembrane helix</keyword>
<dbReference type="InterPro" id="IPR029787">
    <property type="entry name" value="Nucleotide_cyclase"/>
</dbReference>
<dbReference type="InterPro" id="IPR043128">
    <property type="entry name" value="Rev_trsase/Diguanyl_cyclase"/>
</dbReference>